<feature type="transmembrane region" description="Helical" evidence="1">
    <location>
        <begin position="89"/>
        <end position="112"/>
    </location>
</feature>
<keyword evidence="1" id="KW-1133">Transmembrane helix</keyword>
<keyword evidence="1" id="KW-0472">Membrane</keyword>
<keyword evidence="1" id="KW-0812">Transmembrane</keyword>
<dbReference type="RefSeq" id="WP_378251516.1">
    <property type="nucleotide sequence ID" value="NZ_JBHSIT010000001.1"/>
</dbReference>
<organism evidence="2 3">
    <name type="scientific">Actinomadura gamaensis</name>
    <dbReference type="NCBI Taxonomy" id="1763541"/>
    <lineage>
        <taxon>Bacteria</taxon>
        <taxon>Bacillati</taxon>
        <taxon>Actinomycetota</taxon>
        <taxon>Actinomycetes</taxon>
        <taxon>Streptosporangiales</taxon>
        <taxon>Thermomonosporaceae</taxon>
        <taxon>Actinomadura</taxon>
    </lineage>
</organism>
<sequence>MVAVFRKNGAPEPVIWLEEHGVDFTAVLAAVGAVLVIALAHGWGGRLPRWCLLVPASVGAGFFVPYGVLTGVIALIGDDANDGPSLTPWIVVAGVLAFCGVGGALGASAWSYRRQAAS</sequence>
<evidence type="ECO:0000313" key="3">
    <source>
        <dbReference type="Proteomes" id="UP001595872"/>
    </source>
</evidence>
<feature type="transmembrane region" description="Helical" evidence="1">
    <location>
        <begin position="52"/>
        <end position="77"/>
    </location>
</feature>
<comment type="caution">
    <text evidence="2">The sequence shown here is derived from an EMBL/GenBank/DDBJ whole genome shotgun (WGS) entry which is preliminary data.</text>
</comment>
<gene>
    <name evidence="2" type="ORF">ACFPCY_00445</name>
</gene>
<evidence type="ECO:0000256" key="1">
    <source>
        <dbReference type="SAM" id="Phobius"/>
    </source>
</evidence>
<name>A0ABV9TQB0_9ACTN</name>
<dbReference type="EMBL" id="JBHSIT010000001">
    <property type="protein sequence ID" value="MFC4905774.1"/>
    <property type="molecule type" value="Genomic_DNA"/>
</dbReference>
<reference evidence="3" key="1">
    <citation type="journal article" date="2019" name="Int. J. Syst. Evol. Microbiol.">
        <title>The Global Catalogue of Microorganisms (GCM) 10K type strain sequencing project: providing services to taxonomists for standard genome sequencing and annotation.</title>
        <authorList>
            <consortium name="The Broad Institute Genomics Platform"/>
            <consortium name="The Broad Institute Genome Sequencing Center for Infectious Disease"/>
            <person name="Wu L."/>
            <person name="Ma J."/>
        </authorList>
    </citation>
    <scope>NUCLEOTIDE SEQUENCE [LARGE SCALE GENOMIC DNA]</scope>
    <source>
        <strain evidence="3">KLKA75</strain>
    </source>
</reference>
<accession>A0ABV9TQB0</accession>
<protein>
    <recommendedName>
        <fullName evidence="4">Integral membrane protein</fullName>
    </recommendedName>
</protein>
<dbReference type="Proteomes" id="UP001595872">
    <property type="component" value="Unassembled WGS sequence"/>
</dbReference>
<proteinExistence type="predicted"/>
<evidence type="ECO:0008006" key="4">
    <source>
        <dbReference type="Google" id="ProtNLM"/>
    </source>
</evidence>
<keyword evidence="3" id="KW-1185">Reference proteome</keyword>
<evidence type="ECO:0000313" key="2">
    <source>
        <dbReference type="EMBL" id="MFC4905774.1"/>
    </source>
</evidence>
<feature type="transmembrane region" description="Helical" evidence="1">
    <location>
        <begin position="20"/>
        <end position="40"/>
    </location>
</feature>